<keyword evidence="7" id="KW-0808">Transferase</keyword>
<evidence type="ECO:0000256" key="5">
    <source>
        <dbReference type="PIRSR" id="PIRSR604574-2"/>
    </source>
</evidence>
<feature type="binding site" evidence="5">
    <location>
        <position position="209"/>
    </location>
    <ligand>
        <name>Fe cation</name>
        <dbReference type="ChEBI" id="CHEBI:24875"/>
        <note>catalytic</note>
    </ligand>
</feature>
<evidence type="ECO:0000313" key="8">
    <source>
        <dbReference type="Proteomes" id="UP000076929"/>
    </source>
</evidence>
<dbReference type="Gene3D" id="2.60.120.590">
    <property type="entry name" value="Alpha-ketoglutarate-dependent dioxygenase AlkB-like"/>
    <property type="match status" value="1"/>
</dbReference>
<comment type="cofactor">
    <cofactor evidence="5">
        <name>Fe(2+)</name>
        <dbReference type="ChEBI" id="CHEBI:29033"/>
    </cofactor>
    <text evidence="5">Binds 1 Fe(2+) ion per subunit.</text>
</comment>
<keyword evidence="3" id="KW-0560">Oxidoreductase</keyword>
<dbReference type="GO" id="GO:0008198">
    <property type="term" value="F:ferrous iron binding"/>
    <property type="evidence" value="ECO:0007669"/>
    <property type="project" value="TreeGrafter"/>
</dbReference>
<dbReference type="GO" id="GO:0005737">
    <property type="term" value="C:cytoplasm"/>
    <property type="evidence" value="ECO:0007669"/>
    <property type="project" value="TreeGrafter"/>
</dbReference>
<dbReference type="PANTHER" id="PTHR16557:SF2">
    <property type="entry name" value="NUCLEIC ACID DIOXYGENASE ALKBH1"/>
    <property type="match status" value="1"/>
</dbReference>
<evidence type="ECO:0000256" key="1">
    <source>
        <dbReference type="ARBA" id="ARBA00022723"/>
    </source>
</evidence>
<dbReference type="PROSITE" id="PS51471">
    <property type="entry name" value="FE2OG_OXY"/>
    <property type="match status" value="1"/>
</dbReference>
<accession>A0A172QQD0</accession>
<dbReference type="GO" id="GO:0035515">
    <property type="term" value="F:oxidative RNA demethylase activity"/>
    <property type="evidence" value="ECO:0007669"/>
    <property type="project" value="TreeGrafter"/>
</dbReference>
<dbReference type="InterPro" id="IPR037151">
    <property type="entry name" value="AlkB-like_sf"/>
</dbReference>
<proteinExistence type="predicted"/>
<dbReference type="PANTHER" id="PTHR16557">
    <property type="entry name" value="ALKYLATED DNA REPAIR PROTEIN ALKB-RELATED"/>
    <property type="match status" value="1"/>
</dbReference>
<protein>
    <submittedName>
        <fullName evidence="7">DNA methylase</fullName>
    </submittedName>
</protein>
<dbReference type="GO" id="GO:0032259">
    <property type="term" value="P:methylation"/>
    <property type="evidence" value="ECO:0007669"/>
    <property type="project" value="UniProtKB-KW"/>
</dbReference>
<evidence type="ECO:0000259" key="6">
    <source>
        <dbReference type="PROSITE" id="PS51471"/>
    </source>
</evidence>
<dbReference type="InterPro" id="IPR027450">
    <property type="entry name" value="AlkB-like"/>
</dbReference>
<dbReference type="EMBL" id="CP015622">
    <property type="protein sequence ID" value="ANE02896.1"/>
    <property type="molecule type" value="Genomic_DNA"/>
</dbReference>
<dbReference type="GO" id="GO:0035516">
    <property type="term" value="F:broad specificity oxidative DNA demethylase activity"/>
    <property type="evidence" value="ECO:0007669"/>
    <property type="project" value="TreeGrafter"/>
</dbReference>
<dbReference type="KEGG" id="ccjz:ccrud_00755"/>
<dbReference type="InterPro" id="IPR004574">
    <property type="entry name" value="Alkb"/>
</dbReference>
<organism evidence="7 8">
    <name type="scientific">Corynebacterium crudilactis</name>
    <dbReference type="NCBI Taxonomy" id="1652495"/>
    <lineage>
        <taxon>Bacteria</taxon>
        <taxon>Bacillati</taxon>
        <taxon>Actinomycetota</taxon>
        <taxon>Actinomycetes</taxon>
        <taxon>Mycobacteriales</taxon>
        <taxon>Corynebacteriaceae</taxon>
        <taxon>Corynebacterium</taxon>
    </lineage>
</organism>
<evidence type="ECO:0000256" key="2">
    <source>
        <dbReference type="ARBA" id="ARBA00022964"/>
    </source>
</evidence>
<dbReference type="SUPFAM" id="SSF51197">
    <property type="entry name" value="Clavaminate synthase-like"/>
    <property type="match status" value="1"/>
</dbReference>
<feature type="binding site" evidence="5">
    <location>
        <position position="155"/>
    </location>
    <ligand>
        <name>Fe cation</name>
        <dbReference type="ChEBI" id="CHEBI:24875"/>
        <note>catalytic</note>
    </ligand>
</feature>
<keyword evidence="1 5" id="KW-0479">Metal-binding</keyword>
<dbReference type="Pfam" id="PF13532">
    <property type="entry name" value="2OG-FeII_Oxy_2"/>
    <property type="match status" value="1"/>
</dbReference>
<keyword evidence="7" id="KW-0489">Methyltransferase</keyword>
<dbReference type="InterPro" id="IPR005123">
    <property type="entry name" value="Oxoglu/Fe-dep_dioxygenase_dom"/>
</dbReference>
<name>A0A172QQD0_9CORY</name>
<evidence type="ECO:0000313" key="7">
    <source>
        <dbReference type="EMBL" id="ANE02896.1"/>
    </source>
</evidence>
<evidence type="ECO:0000256" key="4">
    <source>
        <dbReference type="ARBA" id="ARBA00023004"/>
    </source>
</evidence>
<reference evidence="7 8" key="1">
    <citation type="submission" date="2016-05" db="EMBL/GenBank/DDBJ databases">
        <title>Complete genome sequence of Corynebacterium crudilactis, a new Corynebacterium species isolated from raw cow's milk.</title>
        <authorList>
            <person name="Christian R."/>
            <person name="Zimmermann J."/>
            <person name="Lipski A."/>
            <person name="Kalinowski J."/>
        </authorList>
    </citation>
    <scope>NUCLEOTIDE SEQUENCE [LARGE SCALE GENOMIC DNA]</scope>
    <source>
        <strain evidence="7 8">JZ16</strain>
    </source>
</reference>
<keyword evidence="4 5" id="KW-0408">Iron</keyword>
<dbReference type="STRING" id="1652495.ccrud_00755"/>
<keyword evidence="8" id="KW-1185">Reference proteome</keyword>
<evidence type="ECO:0000256" key="3">
    <source>
        <dbReference type="ARBA" id="ARBA00023002"/>
    </source>
</evidence>
<gene>
    <name evidence="7" type="ORF">ccrud_00755</name>
</gene>
<dbReference type="GO" id="GO:0035513">
    <property type="term" value="P:oxidative RNA demethylation"/>
    <property type="evidence" value="ECO:0007669"/>
    <property type="project" value="TreeGrafter"/>
</dbReference>
<dbReference type="Proteomes" id="UP000076929">
    <property type="component" value="Chromosome"/>
</dbReference>
<sequence length="239" mass="25756">MAPIVQESYVPTLFDDPLHQLPRPPRRVAAGVVHLPNFLGLGEQEALVSQSREIARSVAGTPLAMVRPMVASGQMSVHMLSLGKHWLSRPYRYVDAVDGLPVPPVPDTFLDLATRALAAAGELSTSVGSWAQTYRAEAALVNYYAPDSSMGMHQDANEESEAPVISLSIGDTGIFRLGNTENRNKPWVDIPLLSGDLIVFGGPNRRAFHGVPAVESDTAPLGCGLKEGRINITIRQLTL</sequence>
<feature type="domain" description="Fe2OG dioxygenase" evidence="6">
    <location>
        <begin position="135"/>
        <end position="238"/>
    </location>
</feature>
<dbReference type="GO" id="GO:0008168">
    <property type="term" value="F:methyltransferase activity"/>
    <property type="evidence" value="ECO:0007669"/>
    <property type="project" value="UniProtKB-KW"/>
</dbReference>
<dbReference type="AlphaFoldDB" id="A0A172QQD0"/>
<feature type="binding site" evidence="5">
    <location>
        <position position="153"/>
    </location>
    <ligand>
        <name>Fe cation</name>
        <dbReference type="ChEBI" id="CHEBI:24875"/>
        <note>catalytic</note>
    </ligand>
</feature>
<keyword evidence="2" id="KW-0223">Dioxygenase</keyword>